<evidence type="ECO:0000256" key="3">
    <source>
        <dbReference type="ARBA" id="ARBA00022989"/>
    </source>
</evidence>
<evidence type="ECO:0000256" key="5">
    <source>
        <dbReference type="ARBA" id="ARBA00038359"/>
    </source>
</evidence>
<comment type="subcellular location">
    <subcellularLocation>
        <location evidence="1">Membrane</location>
        <topology evidence="1">Multi-pass membrane protein</topology>
    </subcellularLocation>
</comment>
<evidence type="ECO:0000256" key="1">
    <source>
        <dbReference type="ARBA" id="ARBA00004141"/>
    </source>
</evidence>
<dbReference type="PANTHER" id="PTHR33048:SF155">
    <property type="entry name" value="INTEGRAL MEMBRANE PROTEIN"/>
    <property type="match status" value="1"/>
</dbReference>
<dbReference type="OrthoDB" id="5429740at2759"/>
<feature type="domain" description="Rhodopsin" evidence="8">
    <location>
        <begin position="71"/>
        <end position="317"/>
    </location>
</feature>
<dbReference type="PANTHER" id="PTHR33048">
    <property type="entry name" value="PTH11-LIKE INTEGRAL MEMBRANE PROTEIN (AFU_ORTHOLOGUE AFUA_5G11245)"/>
    <property type="match status" value="1"/>
</dbReference>
<keyword evidence="2 7" id="KW-0812">Transmembrane</keyword>
<comment type="caution">
    <text evidence="9">The sequence shown here is derived from an EMBL/GenBank/DDBJ whole genome shotgun (WGS) entry which is preliminary data.</text>
</comment>
<accession>A0A395P0X2</accession>
<evidence type="ECO:0000256" key="7">
    <source>
        <dbReference type="SAM" id="Phobius"/>
    </source>
</evidence>
<dbReference type="EMBL" id="PXOA01000012">
    <property type="protein sequence ID" value="RFU82000.1"/>
    <property type="molecule type" value="Genomic_DNA"/>
</dbReference>
<evidence type="ECO:0000259" key="8">
    <source>
        <dbReference type="Pfam" id="PF20684"/>
    </source>
</evidence>
<dbReference type="AlphaFoldDB" id="A0A395P0X2"/>
<feature type="transmembrane region" description="Helical" evidence="7">
    <location>
        <begin position="217"/>
        <end position="239"/>
    </location>
</feature>
<sequence>MVHRVGFSMGLEKASCEVWRGGEGVNLTISLRTLRPGFRLGPIATVTENLKAALRRREAMLEKARLIVILRIVCRACFSRGRYGRLGLDDLITFVCLIILIISSAFASIGISYGLGRREKTLDEYNLQQAIKWNAIINCVLIWSFSLPKFAIIAILKRILDYGTKTTILFWGLALTCQSCFLATSIWWFAQCTPAAYQWDKSIEGGRCASNDVLTRLAFATSAYSAFLDLFFALYPVPFIMKLNMPLRNRLAVCFALGLSAMACAVSVYKLAVFQDAFEMMAEDRTYSVPYLDIFGVAEGALLIIGASLPTLGPLFRLVKCKVTTYASGQSASHQSGDRSQNNPGVHGNSSSNWLHKRGNTTFDDEENVSTTGMHSSVDDIPLVSTAKPVARYREDPFKDEMSVDKPAGY</sequence>
<feature type="transmembrane region" description="Helical" evidence="7">
    <location>
        <begin position="251"/>
        <end position="274"/>
    </location>
</feature>
<keyword evidence="4 7" id="KW-0472">Membrane</keyword>
<organism evidence="9 10">
    <name type="scientific">Trichoderma arundinaceum</name>
    <dbReference type="NCBI Taxonomy" id="490622"/>
    <lineage>
        <taxon>Eukaryota</taxon>
        <taxon>Fungi</taxon>
        <taxon>Dikarya</taxon>
        <taxon>Ascomycota</taxon>
        <taxon>Pezizomycotina</taxon>
        <taxon>Sordariomycetes</taxon>
        <taxon>Hypocreomycetidae</taxon>
        <taxon>Hypocreales</taxon>
        <taxon>Hypocreaceae</taxon>
        <taxon>Trichoderma</taxon>
    </lineage>
</organism>
<evidence type="ECO:0000256" key="6">
    <source>
        <dbReference type="SAM" id="MobiDB-lite"/>
    </source>
</evidence>
<protein>
    <submittedName>
        <fullName evidence="9">Integral membrane</fullName>
    </submittedName>
</protein>
<comment type="similarity">
    <text evidence="5">Belongs to the SAT4 family.</text>
</comment>
<feature type="compositionally biased region" description="Polar residues" evidence="6">
    <location>
        <begin position="330"/>
        <end position="354"/>
    </location>
</feature>
<keyword evidence="3 7" id="KW-1133">Transmembrane helix</keyword>
<evidence type="ECO:0000256" key="4">
    <source>
        <dbReference type="ARBA" id="ARBA00023136"/>
    </source>
</evidence>
<proteinExistence type="inferred from homology"/>
<feature type="transmembrane region" description="Helical" evidence="7">
    <location>
        <begin position="294"/>
        <end position="316"/>
    </location>
</feature>
<feature type="transmembrane region" description="Helical" evidence="7">
    <location>
        <begin position="91"/>
        <end position="115"/>
    </location>
</feature>
<gene>
    <name evidence="9" type="ORF">TARUN_182</name>
</gene>
<dbReference type="Pfam" id="PF20684">
    <property type="entry name" value="Fung_rhodopsin"/>
    <property type="match status" value="1"/>
</dbReference>
<reference evidence="9 10" key="1">
    <citation type="journal article" date="2018" name="PLoS Pathog.">
        <title>Evolution of structural diversity of trichothecenes, a family of toxins produced by plant pathogenic and entomopathogenic fungi.</title>
        <authorList>
            <person name="Proctor R.H."/>
            <person name="McCormick S.P."/>
            <person name="Kim H.S."/>
            <person name="Cardoza R.E."/>
            <person name="Stanley A.M."/>
            <person name="Lindo L."/>
            <person name="Kelly A."/>
            <person name="Brown D.W."/>
            <person name="Lee T."/>
            <person name="Vaughan M.M."/>
            <person name="Alexander N.J."/>
            <person name="Busman M."/>
            <person name="Gutierrez S."/>
        </authorList>
    </citation>
    <scope>NUCLEOTIDE SEQUENCE [LARGE SCALE GENOMIC DNA]</scope>
    <source>
        <strain evidence="9 10">IBT 40837</strain>
    </source>
</reference>
<evidence type="ECO:0000313" key="10">
    <source>
        <dbReference type="Proteomes" id="UP000266272"/>
    </source>
</evidence>
<feature type="transmembrane region" description="Helical" evidence="7">
    <location>
        <begin position="135"/>
        <end position="156"/>
    </location>
</feature>
<feature type="region of interest" description="Disordered" evidence="6">
    <location>
        <begin position="330"/>
        <end position="377"/>
    </location>
</feature>
<dbReference type="InterPro" id="IPR052337">
    <property type="entry name" value="SAT4-like"/>
</dbReference>
<dbReference type="GO" id="GO:0016020">
    <property type="term" value="C:membrane"/>
    <property type="evidence" value="ECO:0007669"/>
    <property type="project" value="UniProtKB-SubCell"/>
</dbReference>
<evidence type="ECO:0000256" key="2">
    <source>
        <dbReference type="ARBA" id="ARBA00022692"/>
    </source>
</evidence>
<dbReference type="InterPro" id="IPR049326">
    <property type="entry name" value="Rhodopsin_dom_fungi"/>
</dbReference>
<name>A0A395P0X2_TRIAR</name>
<feature type="transmembrane region" description="Helical" evidence="7">
    <location>
        <begin position="168"/>
        <end position="190"/>
    </location>
</feature>
<evidence type="ECO:0000313" key="9">
    <source>
        <dbReference type="EMBL" id="RFU82000.1"/>
    </source>
</evidence>
<keyword evidence="10" id="KW-1185">Reference proteome</keyword>
<dbReference type="Proteomes" id="UP000266272">
    <property type="component" value="Unassembled WGS sequence"/>
</dbReference>